<dbReference type="Pfam" id="PF01636">
    <property type="entry name" value="APH"/>
    <property type="match status" value="1"/>
</dbReference>
<dbReference type="EMBL" id="CP043504">
    <property type="protein sequence ID" value="QEO08832.1"/>
    <property type="molecule type" value="Genomic_DNA"/>
</dbReference>
<proteinExistence type="predicted"/>
<dbReference type="GO" id="GO:0016740">
    <property type="term" value="F:transferase activity"/>
    <property type="evidence" value="ECO:0007669"/>
    <property type="project" value="UniProtKB-KW"/>
</dbReference>
<sequence>MAIEFPDPDAIARVLVPLGELTRLDVLDGGTFASVWEAEFASGEIAIVKIAPPDDAPTLLRYEERMLRTEAALLRLAEERGWPYPRLLLLDASRELLPVDVLAMSRIPGERWDLVRETMPAAANERARRELGAVLGRVHAETGAEFGYPSSSTLRAGSWPELVMAVVDSLLADARRAKVSLPEGRIRDAFVEGRAALAEVTVPRLVHGDPWPGNVFVVPETGELRGVIDVERGLWGDPLFDVVAGDAMNVGEPDPRLLPADGFTDAERTRIELYRIWFTVLMTVEIVPRGFEGEWLVGYRAELGRNLETLLVR</sequence>
<protein>
    <submittedName>
        <fullName evidence="2">Aminoglycoside phosphotransferase family protein</fullName>
    </submittedName>
</protein>
<evidence type="ECO:0000313" key="3">
    <source>
        <dbReference type="Proteomes" id="UP000322159"/>
    </source>
</evidence>
<gene>
    <name evidence="2" type="ORF">FLP23_01650</name>
</gene>
<keyword evidence="2" id="KW-0808">Transferase</keyword>
<dbReference type="KEGG" id="lyk:FLP23_01650"/>
<dbReference type="InterPro" id="IPR011009">
    <property type="entry name" value="Kinase-like_dom_sf"/>
</dbReference>
<keyword evidence="3" id="KW-1185">Reference proteome</keyword>
<reference evidence="2 3" key="1">
    <citation type="submission" date="2019-09" db="EMBL/GenBank/DDBJ databases">
        <title>Genome sequencing of strain KACC 19322.</title>
        <authorList>
            <person name="Heo J."/>
            <person name="Kim S.-J."/>
            <person name="Kim J.-S."/>
            <person name="Hong S.-B."/>
            <person name="Kwon S.-W."/>
        </authorList>
    </citation>
    <scope>NUCLEOTIDE SEQUENCE [LARGE SCALE GENOMIC DNA]</scope>
    <source>
        <strain evidence="2 3">KACC 19322</strain>
    </source>
</reference>
<dbReference type="InterPro" id="IPR002575">
    <property type="entry name" value="Aminoglycoside_PTrfase"/>
</dbReference>
<organism evidence="2 3">
    <name type="scientific">Protaetiibacter larvae</name>
    <dbReference type="NCBI Taxonomy" id="2592654"/>
    <lineage>
        <taxon>Bacteria</taxon>
        <taxon>Bacillati</taxon>
        <taxon>Actinomycetota</taxon>
        <taxon>Actinomycetes</taxon>
        <taxon>Micrococcales</taxon>
        <taxon>Microbacteriaceae</taxon>
        <taxon>Protaetiibacter</taxon>
    </lineage>
</organism>
<dbReference type="PANTHER" id="PTHR21310">
    <property type="entry name" value="AMINOGLYCOSIDE PHOSPHOTRANSFERASE-RELATED-RELATED"/>
    <property type="match status" value="1"/>
</dbReference>
<name>A0A5C1Y7F3_9MICO</name>
<feature type="domain" description="Aminoglycoside phosphotransferase" evidence="1">
    <location>
        <begin position="46"/>
        <end position="244"/>
    </location>
</feature>
<accession>A0A5C1Y7F3</accession>
<dbReference type="SUPFAM" id="SSF56112">
    <property type="entry name" value="Protein kinase-like (PK-like)"/>
    <property type="match status" value="1"/>
</dbReference>
<dbReference type="PANTHER" id="PTHR21310:SF15">
    <property type="entry name" value="AMINOGLYCOSIDE PHOSPHOTRANSFERASE DOMAIN-CONTAINING PROTEIN"/>
    <property type="match status" value="1"/>
</dbReference>
<dbReference type="RefSeq" id="WP_149324265.1">
    <property type="nucleotide sequence ID" value="NZ_CP043504.1"/>
</dbReference>
<dbReference type="InterPro" id="IPR051678">
    <property type="entry name" value="AGP_Transferase"/>
</dbReference>
<evidence type="ECO:0000313" key="2">
    <source>
        <dbReference type="EMBL" id="QEO08832.1"/>
    </source>
</evidence>
<evidence type="ECO:0000259" key="1">
    <source>
        <dbReference type="Pfam" id="PF01636"/>
    </source>
</evidence>
<dbReference type="AlphaFoldDB" id="A0A5C1Y7F3"/>
<dbReference type="Proteomes" id="UP000322159">
    <property type="component" value="Chromosome"/>
</dbReference>
<dbReference type="Gene3D" id="3.90.1200.10">
    <property type="match status" value="1"/>
</dbReference>
<dbReference type="OrthoDB" id="5490445at2"/>